<sequence length="354" mass="38864">MASTARVFSKQDIFDNLAMTWMIVDKAENEVPKQGICSGRLVRLLLTDPIARRKPFSSLYQRLRSPGACGVLTLGCSGSTIIIAIHIRFSLKLFGDEHFGFSTPPFPQPNTVIYFRPHNHAWYEQVKVLKRSSFRVRDVKLLQWDSTSVQTLPLVAISIKSCATAFATIGSEHIGNRSASAGSLMRTNEYMGGIDGLSPLKITRIYLVIHQLASMALLPLLNVHDEKLVSTLSLVALSSMMALTESKERSRGVGRLTTPVEIFSPILHFLTKVNKVLSISSYGSFPTRWGMPLAIDVSPTSKANPSSPTRSIKQASQQTSPATVHQAILIETHPRSTQTPQAILGLVNMPVTPS</sequence>
<keyword evidence="3" id="KW-1185">Reference proteome</keyword>
<dbReference type="AlphaFoldDB" id="A0A9Q8SVP2"/>
<reference evidence="2" key="1">
    <citation type="journal article" date="2021" name="Mol. Plant Microbe Interact.">
        <title>Complete Genome Sequence of the Plant-Pathogenic Fungus Colletotrichum lupini.</title>
        <authorList>
            <person name="Baroncelli R."/>
            <person name="Pensec F."/>
            <person name="Da Lio D."/>
            <person name="Boufleur T."/>
            <person name="Vicente I."/>
            <person name="Sarrocco S."/>
            <person name="Picot A."/>
            <person name="Baraldi E."/>
            <person name="Sukno S."/>
            <person name="Thon M."/>
            <person name="Le Floch G."/>
        </authorList>
    </citation>
    <scope>NUCLEOTIDE SEQUENCE</scope>
    <source>
        <strain evidence="2">IMI 504893</strain>
    </source>
</reference>
<name>A0A9Q8SVP2_9PEZI</name>
<protein>
    <submittedName>
        <fullName evidence="2">Uncharacterized protein</fullName>
    </submittedName>
</protein>
<organism evidence="2 3">
    <name type="scientific">Colletotrichum lupini</name>
    <dbReference type="NCBI Taxonomy" id="145971"/>
    <lineage>
        <taxon>Eukaryota</taxon>
        <taxon>Fungi</taxon>
        <taxon>Dikarya</taxon>
        <taxon>Ascomycota</taxon>
        <taxon>Pezizomycotina</taxon>
        <taxon>Sordariomycetes</taxon>
        <taxon>Hypocreomycetidae</taxon>
        <taxon>Glomerellales</taxon>
        <taxon>Glomerellaceae</taxon>
        <taxon>Colletotrichum</taxon>
        <taxon>Colletotrichum acutatum species complex</taxon>
    </lineage>
</organism>
<accession>A0A9Q8SVP2</accession>
<evidence type="ECO:0000256" key="1">
    <source>
        <dbReference type="SAM" id="MobiDB-lite"/>
    </source>
</evidence>
<dbReference type="KEGG" id="clup:CLUP02_09946"/>
<dbReference type="EMBL" id="CP019477">
    <property type="protein sequence ID" value="UQC84449.1"/>
    <property type="molecule type" value="Genomic_DNA"/>
</dbReference>
<proteinExistence type="predicted"/>
<evidence type="ECO:0000313" key="3">
    <source>
        <dbReference type="Proteomes" id="UP000830671"/>
    </source>
</evidence>
<dbReference type="GeneID" id="73343932"/>
<dbReference type="Proteomes" id="UP000830671">
    <property type="component" value="Chromosome 5"/>
</dbReference>
<dbReference type="RefSeq" id="XP_049146066.1">
    <property type="nucleotide sequence ID" value="XM_049288922.1"/>
</dbReference>
<evidence type="ECO:0000313" key="2">
    <source>
        <dbReference type="EMBL" id="UQC84449.1"/>
    </source>
</evidence>
<gene>
    <name evidence="2" type="ORF">CLUP02_09946</name>
</gene>
<feature type="region of interest" description="Disordered" evidence="1">
    <location>
        <begin position="299"/>
        <end position="319"/>
    </location>
</feature>